<dbReference type="EMBL" id="JAENIG010000004">
    <property type="protein sequence ID" value="MBK1854760.1"/>
    <property type="molecule type" value="Genomic_DNA"/>
</dbReference>
<dbReference type="Proteomes" id="UP000634206">
    <property type="component" value="Unassembled WGS sequence"/>
</dbReference>
<keyword evidence="3" id="KW-1185">Reference proteome</keyword>
<keyword evidence="1" id="KW-0812">Transmembrane</keyword>
<feature type="transmembrane region" description="Helical" evidence="1">
    <location>
        <begin position="150"/>
        <end position="173"/>
    </location>
</feature>
<dbReference type="AlphaFoldDB" id="A0AAE2VBP4"/>
<feature type="transmembrane region" description="Helical" evidence="1">
    <location>
        <begin position="57"/>
        <end position="74"/>
    </location>
</feature>
<keyword evidence="1" id="KW-1133">Transmembrane helix</keyword>
<sequence length="272" mass="30799">MQIESPPADRQVVTRKQEEEWAAKHSRITRILGWCLIVGFVFTLVSAFFTDHLQIDILMLAGGCAILNGSQAWLRFFTFMSSTSVIGQINEVLSPLIRNEPLEISRQWVDYHDLEFWQWAVLPIGLYLALATLCITTLRSRQLVFWTKICKRWVAGFVVVVAVIWSIVVISSLSTDQEKAMIQQAAPSLEVVEDYARAHGAVSVGGALLTFSEKMEADPLIRHVSLSSSPNGSMTLFKRHKLNYYSSEADYQKFIKSPTGEWILIKVDFEQP</sequence>
<name>A0AAE2VBP4_9BACT</name>
<comment type="caution">
    <text evidence="2">The sequence shown here is derived from an EMBL/GenBank/DDBJ whole genome shotgun (WGS) entry which is preliminary data.</text>
</comment>
<keyword evidence="1" id="KW-0472">Membrane</keyword>
<reference evidence="2" key="1">
    <citation type="submission" date="2021-01" db="EMBL/GenBank/DDBJ databases">
        <title>Modified the classification status of verrucomicrobia.</title>
        <authorList>
            <person name="Feng X."/>
        </authorList>
    </citation>
    <scope>NUCLEOTIDE SEQUENCE</scope>
    <source>
        <strain evidence="2">5K15</strain>
    </source>
</reference>
<protein>
    <submittedName>
        <fullName evidence="2">Uncharacterized protein</fullName>
    </submittedName>
</protein>
<evidence type="ECO:0000313" key="3">
    <source>
        <dbReference type="Proteomes" id="UP000634206"/>
    </source>
</evidence>
<accession>A0AAE2VBP4</accession>
<feature type="transmembrane region" description="Helical" evidence="1">
    <location>
        <begin position="116"/>
        <end position="138"/>
    </location>
</feature>
<feature type="transmembrane region" description="Helical" evidence="1">
    <location>
        <begin position="31"/>
        <end position="50"/>
    </location>
</feature>
<dbReference type="RefSeq" id="WP_309489371.1">
    <property type="nucleotide sequence ID" value="NZ_JAENIG010000004.1"/>
</dbReference>
<gene>
    <name evidence="2" type="ORF">JIN83_07300</name>
</gene>
<evidence type="ECO:0000256" key="1">
    <source>
        <dbReference type="SAM" id="Phobius"/>
    </source>
</evidence>
<organism evidence="2 3">
    <name type="scientific">Oceaniferula flava</name>
    <dbReference type="NCBI Taxonomy" id="2800421"/>
    <lineage>
        <taxon>Bacteria</taxon>
        <taxon>Pseudomonadati</taxon>
        <taxon>Verrucomicrobiota</taxon>
        <taxon>Verrucomicrobiia</taxon>
        <taxon>Verrucomicrobiales</taxon>
        <taxon>Verrucomicrobiaceae</taxon>
        <taxon>Oceaniferula</taxon>
    </lineage>
</organism>
<proteinExistence type="predicted"/>
<evidence type="ECO:0000313" key="2">
    <source>
        <dbReference type="EMBL" id="MBK1854760.1"/>
    </source>
</evidence>